<dbReference type="OrthoDB" id="409948at2759"/>
<dbReference type="InterPro" id="IPR023395">
    <property type="entry name" value="MCP_dom_sf"/>
</dbReference>
<reference evidence="5 6" key="1">
    <citation type="journal article" date="2015" name="Plant Cell">
        <title>Oil accumulation by the oleaginous diatom Fistulifera solaris as revealed by the genome and transcriptome.</title>
        <authorList>
            <person name="Tanaka T."/>
            <person name="Maeda Y."/>
            <person name="Veluchamy A."/>
            <person name="Tanaka M."/>
            <person name="Abida H."/>
            <person name="Marechal E."/>
            <person name="Bowler C."/>
            <person name="Muto M."/>
            <person name="Sunaga Y."/>
            <person name="Tanaka M."/>
            <person name="Yoshino T."/>
            <person name="Taniguchi T."/>
            <person name="Fukuda Y."/>
            <person name="Nemoto M."/>
            <person name="Matsumoto M."/>
            <person name="Wong P.S."/>
            <person name="Aburatani S."/>
            <person name="Fujibuchi W."/>
        </authorList>
    </citation>
    <scope>NUCLEOTIDE SEQUENCE [LARGE SCALE GENOMIC DNA]</scope>
    <source>
        <strain evidence="5 6">JPCC DA0580</strain>
    </source>
</reference>
<organism evidence="5 6">
    <name type="scientific">Fistulifera solaris</name>
    <name type="common">Oleaginous diatom</name>
    <dbReference type="NCBI Taxonomy" id="1519565"/>
    <lineage>
        <taxon>Eukaryota</taxon>
        <taxon>Sar</taxon>
        <taxon>Stramenopiles</taxon>
        <taxon>Ochrophyta</taxon>
        <taxon>Bacillariophyta</taxon>
        <taxon>Bacillariophyceae</taxon>
        <taxon>Bacillariophycidae</taxon>
        <taxon>Naviculales</taxon>
        <taxon>Naviculaceae</taxon>
        <taxon>Fistulifera</taxon>
    </lineage>
</organism>
<evidence type="ECO:0000256" key="1">
    <source>
        <dbReference type="ARBA" id="ARBA00004141"/>
    </source>
</evidence>
<protein>
    <submittedName>
        <fullName evidence="5">Uncharacterized protein</fullName>
    </submittedName>
</protein>
<keyword evidence="2 4" id="KW-0812">Transmembrane</keyword>
<evidence type="ECO:0000313" key="6">
    <source>
        <dbReference type="Proteomes" id="UP000198406"/>
    </source>
</evidence>
<dbReference type="Proteomes" id="UP000198406">
    <property type="component" value="Unassembled WGS sequence"/>
</dbReference>
<dbReference type="Gene3D" id="1.50.40.10">
    <property type="entry name" value="Mitochondrial carrier domain"/>
    <property type="match status" value="1"/>
</dbReference>
<dbReference type="InParanoid" id="A0A1Z5JL74"/>
<evidence type="ECO:0000256" key="2">
    <source>
        <dbReference type="ARBA" id="ARBA00022692"/>
    </source>
</evidence>
<evidence type="ECO:0000313" key="5">
    <source>
        <dbReference type="EMBL" id="GAX14602.1"/>
    </source>
</evidence>
<dbReference type="PANTHER" id="PTHR47567:SF1">
    <property type="entry name" value="NAD-DEPENDENT EPIMERASE_DEHYDRATASE DOMAIN-CONTAINING PROTEIN"/>
    <property type="match status" value="1"/>
</dbReference>
<keyword evidence="6" id="KW-1185">Reference proteome</keyword>
<feature type="transmembrane region" description="Helical" evidence="4">
    <location>
        <begin position="267"/>
        <end position="287"/>
    </location>
</feature>
<dbReference type="AlphaFoldDB" id="A0A1Z5JL74"/>
<proteinExistence type="predicted"/>
<keyword evidence="3 4" id="KW-0472">Membrane</keyword>
<feature type="transmembrane region" description="Helical" evidence="4">
    <location>
        <begin position="129"/>
        <end position="147"/>
    </location>
</feature>
<evidence type="ECO:0000256" key="4">
    <source>
        <dbReference type="SAM" id="Phobius"/>
    </source>
</evidence>
<gene>
    <name evidence="5" type="ORF">FisN_6Lh384</name>
</gene>
<feature type="transmembrane region" description="Helical" evidence="4">
    <location>
        <begin position="307"/>
        <end position="328"/>
    </location>
</feature>
<dbReference type="PANTHER" id="PTHR47567">
    <property type="entry name" value="MITOCHONDRIAL SUBSTRATE/SOLUTE CARRIER"/>
    <property type="match status" value="1"/>
</dbReference>
<feature type="transmembrane region" description="Helical" evidence="4">
    <location>
        <begin position="38"/>
        <end position="56"/>
    </location>
</feature>
<name>A0A1Z5JL74_FISSO</name>
<dbReference type="EMBL" id="BDSP01000081">
    <property type="protein sequence ID" value="GAX14602.1"/>
    <property type="molecule type" value="Genomic_DNA"/>
</dbReference>
<comment type="caution">
    <text evidence="5">The sequence shown here is derived from an EMBL/GenBank/DDBJ whole genome shotgun (WGS) entry which is preliminary data.</text>
</comment>
<evidence type="ECO:0000256" key="3">
    <source>
        <dbReference type="ARBA" id="ARBA00023136"/>
    </source>
</evidence>
<accession>A0A1Z5JL74</accession>
<dbReference type="SUPFAM" id="SSF103506">
    <property type="entry name" value="Mitochondrial carrier"/>
    <property type="match status" value="1"/>
</dbReference>
<dbReference type="GO" id="GO:0016020">
    <property type="term" value="C:membrane"/>
    <property type="evidence" value="ECO:0007669"/>
    <property type="project" value="UniProtKB-SubCell"/>
</dbReference>
<dbReference type="Pfam" id="PF00153">
    <property type="entry name" value="Mito_carr"/>
    <property type="match status" value="2"/>
</dbReference>
<sequence length="402" mass="45200">MIEKGTIRESHSSIEKAAASAPTSNRFIRRRRNKVQSALFHSSYLFFVLVLCWLNGCSRSPSAGWSTYDEAPCRFCPLLFVAATASVQESNEENNGWVRRKPDKADIVPQQRRSLNQILISAGRRGLGGGIPGAIAGMIQVASLMWLRTISNYQYRYGTTFVQAFKTLMREGGIARLYRGFFFALIQAPLARFVSTAANDGVDSLMASLTYTQNWGPGRKTFVASIFVGFWRMILMPIDTMKTVLQVDSVEGFRSLIRRLRNGRIDVLFQGATATCVSAILGHYPWFYTYHLLNDSQWLQAIIPRPFLRNAGIGLIASIVSDTVVNFMRVIKTTKQSLGSKHGVTYSEVIEIILATDGWRGLFGRGLRTRIFANALQSILFTVIWRGLAEYMKRESEEESQE</sequence>
<dbReference type="InterPro" id="IPR018108">
    <property type="entry name" value="MCP_transmembrane"/>
</dbReference>
<keyword evidence="4" id="KW-1133">Transmembrane helix</keyword>
<comment type="subcellular location">
    <subcellularLocation>
        <location evidence="1">Membrane</location>
        <topology evidence="1">Multi-pass membrane protein</topology>
    </subcellularLocation>
</comment>